<gene>
    <name evidence="8" type="ORF">SAMN05216521_10049</name>
</gene>
<protein>
    <submittedName>
        <fullName evidence="8">NlpC/P60 family protein</fullName>
    </submittedName>
</protein>
<evidence type="ECO:0000256" key="5">
    <source>
        <dbReference type="SAM" id="MobiDB-lite"/>
    </source>
</evidence>
<dbReference type="PANTHER" id="PTHR47053:SF1">
    <property type="entry name" value="MUREIN DD-ENDOPEPTIDASE MEPH-RELATED"/>
    <property type="match status" value="1"/>
</dbReference>
<feature type="compositionally biased region" description="Polar residues" evidence="5">
    <location>
        <begin position="179"/>
        <end position="191"/>
    </location>
</feature>
<dbReference type="GO" id="GO:0006508">
    <property type="term" value="P:proteolysis"/>
    <property type="evidence" value="ECO:0007669"/>
    <property type="project" value="UniProtKB-KW"/>
</dbReference>
<evidence type="ECO:0000256" key="6">
    <source>
        <dbReference type="SAM" id="Phobius"/>
    </source>
</evidence>
<accession>A0A1I0D3N5</accession>
<keyword evidence="2" id="KW-0645">Protease</keyword>
<keyword evidence="6" id="KW-0812">Transmembrane</keyword>
<reference evidence="8 9" key="1">
    <citation type="submission" date="2016-10" db="EMBL/GenBank/DDBJ databases">
        <authorList>
            <person name="Varghese N."/>
            <person name="Submissions S."/>
        </authorList>
    </citation>
    <scope>NUCLEOTIDE SEQUENCE [LARGE SCALE GENOMIC DNA]</scope>
    <source>
        <strain evidence="8 9">NLAE-zl-C196</strain>
    </source>
</reference>
<dbReference type="PROSITE" id="PS51935">
    <property type="entry name" value="NLPC_P60"/>
    <property type="match status" value="1"/>
</dbReference>
<dbReference type="NCBIfam" id="NF045974">
    <property type="entry name" value="conju_CD1108"/>
    <property type="match status" value="1"/>
</dbReference>
<feature type="domain" description="NlpC/P60" evidence="7">
    <location>
        <begin position="509"/>
        <end position="637"/>
    </location>
</feature>
<feature type="region of interest" description="Disordered" evidence="5">
    <location>
        <begin position="1"/>
        <end position="117"/>
    </location>
</feature>
<comment type="caution">
    <text evidence="8">The sequence shown here is derived from an EMBL/GenBank/DDBJ whole genome shotgun (WGS) entry which is preliminary data.</text>
</comment>
<feature type="compositionally biased region" description="Basic and acidic residues" evidence="5">
    <location>
        <begin position="96"/>
        <end position="110"/>
    </location>
</feature>
<dbReference type="EMBL" id="FOIO01000004">
    <property type="protein sequence ID" value="SET26537.1"/>
    <property type="molecule type" value="Genomic_DNA"/>
</dbReference>
<feature type="transmembrane region" description="Helical" evidence="6">
    <location>
        <begin position="292"/>
        <end position="310"/>
    </location>
</feature>
<feature type="region of interest" description="Disordered" evidence="5">
    <location>
        <begin position="254"/>
        <end position="273"/>
    </location>
</feature>
<dbReference type="InterPro" id="IPR000064">
    <property type="entry name" value="NLP_P60_dom"/>
</dbReference>
<evidence type="ECO:0000313" key="9">
    <source>
        <dbReference type="Proteomes" id="UP000182121"/>
    </source>
</evidence>
<dbReference type="PANTHER" id="PTHR47053">
    <property type="entry name" value="MUREIN DD-ENDOPEPTIDASE MEPH-RELATED"/>
    <property type="match status" value="1"/>
</dbReference>
<dbReference type="AlphaFoldDB" id="A0A1I0D3N5"/>
<proteinExistence type="inferred from homology"/>
<keyword evidence="6" id="KW-0472">Membrane</keyword>
<evidence type="ECO:0000256" key="2">
    <source>
        <dbReference type="ARBA" id="ARBA00022670"/>
    </source>
</evidence>
<dbReference type="InterPro" id="IPR038765">
    <property type="entry name" value="Papain-like_cys_pep_sf"/>
</dbReference>
<evidence type="ECO:0000259" key="7">
    <source>
        <dbReference type="PROSITE" id="PS51935"/>
    </source>
</evidence>
<feature type="compositionally biased region" description="Basic and acidic residues" evidence="5">
    <location>
        <begin position="49"/>
        <end position="84"/>
    </location>
</feature>
<evidence type="ECO:0000256" key="1">
    <source>
        <dbReference type="ARBA" id="ARBA00007074"/>
    </source>
</evidence>
<dbReference type="GO" id="GO:0008234">
    <property type="term" value="F:cysteine-type peptidase activity"/>
    <property type="evidence" value="ECO:0007669"/>
    <property type="project" value="UniProtKB-KW"/>
</dbReference>
<dbReference type="SUPFAM" id="SSF54001">
    <property type="entry name" value="Cysteine proteinases"/>
    <property type="match status" value="1"/>
</dbReference>
<evidence type="ECO:0000256" key="3">
    <source>
        <dbReference type="ARBA" id="ARBA00022801"/>
    </source>
</evidence>
<dbReference type="Proteomes" id="UP000182121">
    <property type="component" value="Unassembled WGS sequence"/>
</dbReference>
<keyword evidence="3" id="KW-0378">Hydrolase</keyword>
<feature type="region of interest" description="Disordered" evidence="5">
    <location>
        <begin position="222"/>
        <end position="249"/>
    </location>
</feature>
<dbReference type="InterPro" id="IPR051202">
    <property type="entry name" value="Peptidase_C40"/>
</dbReference>
<sequence>MADKARRLHFTEDELSDRDIRRAAKKADKAADKADRANEKLPTKRRVRIIRDSGRAEAVDERLSDKLHQSRQSSKADREKEKAPSKRKPRTTARSGKVEATAERLSDKLRRSPQSTIAARGKLRIEVTEVTAQKPGAGGRAAVNAPAAALYAARNTVRDAVGRSDDDGEGNSGADALQSGESTVRNAGNVVNNRHYSHKLKQYDKAARLERKSDSANVEALYQRERHNSPNHSSNPISKWRQKQELKKRYMEAKASGKAGASGAAKGGKKATEGTKSLVDKGIEFVKEHPKAILIAGVLGLLIMLIAGMFSSCTAMFAGSGNAVLGTSYTAEDADIIGADADYSALETALNHQISNIESTHPGYDEYRYDLAEIGHNPYELASYLTVLFEDYTRAEVQSTLQSLFAQQYTLTLTPEVEVRYRTETRTDSEGNDYDVEVPYNYHILNVKLTNKGLGAVIRASGLTTEQADRYDVLMTTSGNRSELFGEDVYGVSGGEYTDYDIPGEALTDERFRRMITEAEKYLGYPYVWGGSNPSTSFDCSGFVSWVINHSGNGWSVGRLGAKGLKGICDIIPPDQAKPGDLIFFHHTYDAPDPSDATHVGIYVGDGMMIHCGNPISYASTESNYWQNHFLCFGRIR</sequence>
<feature type="region of interest" description="Disordered" evidence="5">
    <location>
        <begin position="161"/>
        <end position="191"/>
    </location>
</feature>
<keyword evidence="6" id="KW-1133">Transmembrane helix</keyword>
<keyword evidence="4" id="KW-0788">Thiol protease</keyword>
<dbReference type="RefSeq" id="WP_074661569.1">
    <property type="nucleotide sequence ID" value="NZ_FOIO01000004.1"/>
</dbReference>
<name>A0A1I0D3N5_9FIRM</name>
<feature type="compositionally biased region" description="Basic and acidic residues" evidence="5">
    <location>
        <begin position="1"/>
        <end position="42"/>
    </location>
</feature>
<dbReference type="Pfam" id="PF00877">
    <property type="entry name" value="NLPC_P60"/>
    <property type="match status" value="1"/>
</dbReference>
<comment type="similarity">
    <text evidence="1">Belongs to the peptidase C40 family.</text>
</comment>
<organism evidence="8 9">
    <name type="scientific">Enterocloster clostridioformis</name>
    <dbReference type="NCBI Taxonomy" id="1531"/>
    <lineage>
        <taxon>Bacteria</taxon>
        <taxon>Bacillati</taxon>
        <taxon>Bacillota</taxon>
        <taxon>Clostridia</taxon>
        <taxon>Lachnospirales</taxon>
        <taxon>Lachnospiraceae</taxon>
        <taxon>Enterocloster</taxon>
    </lineage>
</organism>
<feature type="compositionally biased region" description="Low complexity" evidence="5">
    <location>
        <begin position="254"/>
        <end position="264"/>
    </location>
</feature>
<evidence type="ECO:0000313" key="8">
    <source>
        <dbReference type="EMBL" id="SET26537.1"/>
    </source>
</evidence>
<evidence type="ECO:0000256" key="4">
    <source>
        <dbReference type="ARBA" id="ARBA00022807"/>
    </source>
</evidence>
<dbReference type="Gene3D" id="3.90.1720.10">
    <property type="entry name" value="endopeptidase domain like (from Nostoc punctiforme)"/>
    <property type="match status" value="1"/>
</dbReference>